<feature type="domain" description="Staygreen protein" evidence="2">
    <location>
        <begin position="2"/>
        <end position="145"/>
    </location>
</feature>
<dbReference type="PANTHER" id="PTHR31750:SF4">
    <property type="entry name" value="LP06106P"/>
    <property type="match status" value="1"/>
</dbReference>
<evidence type="ECO:0000256" key="1">
    <source>
        <dbReference type="ARBA" id="ARBA00022946"/>
    </source>
</evidence>
<protein>
    <submittedName>
        <fullName evidence="3">Staygreen family protein</fullName>
    </submittedName>
</protein>
<reference evidence="3" key="1">
    <citation type="submission" date="2022-09" db="EMBL/GenBank/DDBJ databases">
        <title>Complete Genomes of Fervidibacillus albus and Fervidibacillus halotolerans isolated from tidal flat sediments.</title>
        <authorList>
            <person name="Kwon K.K."/>
            <person name="Yang S.-H."/>
            <person name="Park M.J."/>
            <person name="Oh H.-M."/>
        </authorList>
    </citation>
    <scope>NUCLEOTIDE SEQUENCE</scope>
    <source>
        <strain evidence="3">MEBiC13594</strain>
    </source>
</reference>
<keyword evidence="1" id="KW-0809">Transit peptide</keyword>
<dbReference type="Pfam" id="PF12638">
    <property type="entry name" value="Staygreen"/>
    <property type="match status" value="1"/>
</dbReference>
<gene>
    <name evidence="3" type="ORF">OE105_13225</name>
</gene>
<dbReference type="KEGG" id="fhl:OE105_13225"/>
<name>A0A9E8RYP2_9BACI</name>
<keyword evidence="4" id="KW-1185">Reference proteome</keyword>
<dbReference type="InterPro" id="IPR024438">
    <property type="entry name" value="Staygreen"/>
</dbReference>
<proteinExistence type="predicted"/>
<evidence type="ECO:0000313" key="4">
    <source>
        <dbReference type="Proteomes" id="UP001164726"/>
    </source>
</evidence>
<sequence length="146" mass="17014">MSNLFVQIIPPANFKEPIIGRNYTLTHSDETGELFLTIGYVYNGLAINWMLRDEVLAEWKWAPETGFYLLGVAYVDQGEFNEEQAARRYKIFNREMDTALRGIIQGDSPFLQNYPFLLRAPIYIQFQSAYPQFHHTKFFGTVAQYV</sequence>
<dbReference type="PANTHER" id="PTHR31750">
    <property type="entry name" value="PROTEIN STAY-GREEN 1, CHLOROPLASTIC-RELATED"/>
    <property type="match status" value="1"/>
</dbReference>
<dbReference type="AlphaFoldDB" id="A0A9E8RYP2"/>
<dbReference type="RefSeq" id="WP_275420604.1">
    <property type="nucleotide sequence ID" value="NZ_CP106877.1"/>
</dbReference>
<dbReference type="EMBL" id="CP106877">
    <property type="protein sequence ID" value="WAA12468.1"/>
    <property type="molecule type" value="Genomic_DNA"/>
</dbReference>
<accession>A0A9E8RYP2</accession>
<evidence type="ECO:0000259" key="2">
    <source>
        <dbReference type="Pfam" id="PF12638"/>
    </source>
</evidence>
<organism evidence="3 4">
    <name type="scientific">Fervidibacillus halotolerans</name>
    <dbReference type="NCBI Taxonomy" id="2980027"/>
    <lineage>
        <taxon>Bacteria</taxon>
        <taxon>Bacillati</taxon>
        <taxon>Bacillota</taxon>
        <taxon>Bacilli</taxon>
        <taxon>Bacillales</taxon>
        <taxon>Bacillaceae</taxon>
        <taxon>Fervidibacillus</taxon>
    </lineage>
</organism>
<dbReference type="Proteomes" id="UP001164726">
    <property type="component" value="Chromosome"/>
</dbReference>
<evidence type="ECO:0000313" key="3">
    <source>
        <dbReference type="EMBL" id="WAA12468.1"/>
    </source>
</evidence>